<feature type="compositionally biased region" description="Basic and acidic residues" evidence="1">
    <location>
        <begin position="152"/>
        <end position="166"/>
    </location>
</feature>
<dbReference type="Proteomes" id="UP000294933">
    <property type="component" value="Unassembled WGS sequence"/>
</dbReference>
<evidence type="ECO:0000313" key="3">
    <source>
        <dbReference type="Proteomes" id="UP000294933"/>
    </source>
</evidence>
<gene>
    <name evidence="2" type="ORF">BD410DRAFT_779740</name>
</gene>
<reference evidence="2 3" key="1">
    <citation type="submission" date="2018-06" db="EMBL/GenBank/DDBJ databases">
        <title>A transcriptomic atlas of mushroom development highlights an independent origin of complex multicellularity.</title>
        <authorList>
            <consortium name="DOE Joint Genome Institute"/>
            <person name="Krizsan K."/>
            <person name="Almasi E."/>
            <person name="Merenyi Z."/>
            <person name="Sahu N."/>
            <person name="Viragh M."/>
            <person name="Koszo T."/>
            <person name="Mondo S."/>
            <person name="Kiss B."/>
            <person name="Balint B."/>
            <person name="Kues U."/>
            <person name="Barry K."/>
            <person name="Hegedus J.C."/>
            <person name="Henrissat B."/>
            <person name="Johnson J."/>
            <person name="Lipzen A."/>
            <person name="Ohm R."/>
            <person name="Nagy I."/>
            <person name="Pangilinan J."/>
            <person name="Yan J."/>
            <person name="Xiong Y."/>
            <person name="Grigoriev I.V."/>
            <person name="Hibbett D.S."/>
            <person name="Nagy L.G."/>
        </authorList>
    </citation>
    <scope>NUCLEOTIDE SEQUENCE [LARGE SCALE GENOMIC DNA]</scope>
    <source>
        <strain evidence="2 3">SZMC22713</strain>
    </source>
</reference>
<keyword evidence="3" id="KW-1185">Reference proteome</keyword>
<feature type="region of interest" description="Disordered" evidence="1">
    <location>
        <begin position="142"/>
        <end position="192"/>
    </location>
</feature>
<organism evidence="2 3">
    <name type="scientific">Rickenella mellea</name>
    <dbReference type="NCBI Taxonomy" id="50990"/>
    <lineage>
        <taxon>Eukaryota</taxon>
        <taxon>Fungi</taxon>
        <taxon>Dikarya</taxon>
        <taxon>Basidiomycota</taxon>
        <taxon>Agaricomycotina</taxon>
        <taxon>Agaricomycetes</taxon>
        <taxon>Hymenochaetales</taxon>
        <taxon>Rickenellaceae</taxon>
        <taxon>Rickenella</taxon>
    </lineage>
</organism>
<accession>A0A4R5XFI0</accession>
<dbReference type="EMBL" id="ML170156">
    <property type="protein sequence ID" value="TDL29345.1"/>
    <property type="molecule type" value="Genomic_DNA"/>
</dbReference>
<protein>
    <submittedName>
        <fullName evidence="2">Uncharacterized protein</fullName>
    </submittedName>
</protein>
<dbReference type="AlphaFoldDB" id="A0A4R5XFI0"/>
<dbReference type="VEuPathDB" id="FungiDB:BD410DRAFT_779740"/>
<evidence type="ECO:0000313" key="2">
    <source>
        <dbReference type="EMBL" id="TDL29345.1"/>
    </source>
</evidence>
<name>A0A4R5XFI0_9AGAM</name>
<feature type="region of interest" description="Disordered" evidence="1">
    <location>
        <begin position="59"/>
        <end position="78"/>
    </location>
</feature>
<feature type="compositionally biased region" description="Pro residues" evidence="1">
    <location>
        <begin position="90"/>
        <end position="100"/>
    </location>
</feature>
<dbReference type="OrthoDB" id="3266260at2759"/>
<feature type="compositionally biased region" description="Basic and acidic residues" evidence="1">
    <location>
        <begin position="289"/>
        <end position="300"/>
    </location>
</feature>
<sequence length="376" mass="42073">MMYPFSGSNMIMRHASTRSILVHAAHSYKKALKTIHSLSHQNPRGLSNTEMVRRFFKARGSASSARGKPQNPFEEHQHEAISDVQYGPRELPPTSPPSSPPERVTHIIYSDESRSRLHEHLYRNDVSGGHGLTQSYAHDYSEPISRSNNIGKHTDDYNVDNDDRLSVGRGSNATSRSSRRSEADRPSRKAQPVVLMIDEGVELEIGDEEGGFMPYDQYLAYQEDRRRRRRPQKKAYYIIPGNRPIIFQDDSGREIHRVGDFSRFESSSSRVSNSKHEGNGLRGHGSSYSRRERGRDEHGSSHHPGPSESRTVYIDEPGTVPHDPQSHSLSHATSRFADGDVNGESAIQHEHDGIYDGPGTIEGQHGHVEVDGAAAI</sequence>
<feature type="region of interest" description="Disordered" evidence="1">
    <location>
        <begin position="85"/>
        <end position="104"/>
    </location>
</feature>
<proteinExistence type="predicted"/>
<evidence type="ECO:0000256" key="1">
    <source>
        <dbReference type="SAM" id="MobiDB-lite"/>
    </source>
</evidence>
<feature type="region of interest" description="Disordered" evidence="1">
    <location>
        <begin position="263"/>
        <end position="330"/>
    </location>
</feature>